<sequence>MVTGDVPDYALMKGVPAKRAGWVSRHGIPLPQADADGIMVCPESGYRYKEVEPGVVRCLDLDEDAPLPPDKAIGTVSHHDLKRK</sequence>
<organism evidence="1">
    <name type="scientific">marine sediment metagenome</name>
    <dbReference type="NCBI Taxonomy" id="412755"/>
    <lineage>
        <taxon>unclassified sequences</taxon>
        <taxon>metagenomes</taxon>
        <taxon>ecological metagenomes</taxon>
    </lineage>
</organism>
<evidence type="ECO:0000313" key="1">
    <source>
        <dbReference type="EMBL" id="GAI31731.1"/>
    </source>
</evidence>
<gene>
    <name evidence="1" type="ORF">S06H3_26905</name>
</gene>
<dbReference type="InterPro" id="IPR011004">
    <property type="entry name" value="Trimer_LpxA-like_sf"/>
</dbReference>
<dbReference type="SUPFAM" id="SSF51161">
    <property type="entry name" value="Trimeric LpxA-like enzymes"/>
    <property type="match status" value="1"/>
</dbReference>
<name>X1NND9_9ZZZZ</name>
<dbReference type="EMBL" id="BARV01015579">
    <property type="protein sequence ID" value="GAI31731.1"/>
    <property type="molecule type" value="Genomic_DNA"/>
</dbReference>
<accession>X1NND9</accession>
<reference evidence="1" key="1">
    <citation type="journal article" date="2014" name="Front. Microbiol.">
        <title>High frequency of phylogenetically diverse reductive dehalogenase-homologous genes in deep subseafloor sedimentary metagenomes.</title>
        <authorList>
            <person name="Kawai M."/>
            <person name="Futagami T."/>
            <person name="Toyoda A."/>
            <person name="Takaki Y."/>
            <person name="Nishi S."/>
            <person name="Hori S."/>
            <person name="Arai W."/>
            <person name="Tsubouchi T."/>
            <person name="Morono Y."/>
            <person name="Uchiyama I."/>
            <person name="Ito T."/>
            <person name="Fujiyama A."/>
            <person name="Inagaki F."/>
            <person name="Takami H."/>
        </authorList>
    </citation>
    <scope>NUCLEOTIDE SEQUENCE</scope>
    <source>
        <strain evidence="1">Expedition CK06-06</strain>
    </source>
</reference>
<dbReference type="AlphaFoldDB" id="X1NND9"/>
<protein>
    <submittedName>
        <fullName evidence="1">Uncharacterized protein</fullName>
    </submittedName>
</protein>
<proteinExistence type="predicted"/>
<comment type="caution">
    <text evidence="1">The sequence shown here is derived from an EMBL/GenBank/DDBJ whole genome shotgun (WGS) entry which is preliminary data.</text>
</comment>